<name>A0A7G5MPH9_9FIRM</name>
<dbReference type="Proteomes" id="UP000515789">
    <property type="component" value="Chromosome"/>
</dbReference>
<dbReference type="PROSITE" id="PS51257">
    <property type="entry name" value="PROKAR_LIPOPROTEIN"/>
    <property type="match status" value="1"/>
</dbReference>
<proteinExistence type="predicted"/>
<dbReference type="AlphaFoldDB" id="A0A7G5MPH9"/>
<sequence>MKKFISCLSALVLCFSLVIVGCLDVKAEGIEDLGKIVDGSKLINEKYSEKIAMPLTRGNILNQGLARITNNENGTVNIYGAAFGSVTCDKITIKLTLQQYRNGSWYNYGTYSDVAYNTSTYSRSWNVGVSSGYYYRIKAVCSAQKGGTTESQAPVTDGLWIS</sequence>
<dbReference type="RefSeq" id="WP_018593433.1">
    <property type="nucleotide sequence ID" value="NZ_AP031416.1"/>
</dbReference>
<protein>
    <submittedName>
        <fullName evidence="2">Uncharacterized protein</fullName>
    </submittedName>
</protein>
<feature type="signal peptide" evidence="1">
    <location>
        <begin position="1"/>
        <end position="27"/>
    </location>
</feature>
<feature type="chain" id="PRO_5028808144" evidence="1">
    <location>
        <begin position="28"/>
        <end position="162"/>
    </location>
</feature>
<keyword evidence="1" id="KW-0732">Signal</keyword>
<dbReference type="GeneID" id="75052797"/>
<evidence type="ECO:0000313" key="3">
    <source>
        <dbReference type="Proteomes" id="UP000515789"/>
    </source>
</evidence>
<reference evidence="2 3" key="1">
    <citation type="submission" date="2019-04" db="EMBL/GenBank/DDBJ databases">
        <authorList>
            <person name="Schori C."/>
            <person name="Ahrens C."/>
        </authorList>
    </citation>
    <scope>NUCLEOTIDE SEQUENCE [LARGE SCALE GENOMIC DNA]</scope>
    <source>
        <strain evidence="2 3">DSM 2950</strain>
    </source>
</reference>
<organism evidence="2 3">
    <name type="scientific">Blautia producta</name>
    <dbReference type="NCBI Taxonomy" id="33035"/>
    <lineage>
        <taxon>Bacteria</taxon>
        <taxon>Bacillati</taxon>
        <taxon>Bacillota</taxon>
        <taxon>Clostridia</taxon>
        <taxon>Lachnospirales</taxon>
        <taxon>Lachnospiraceae</taxon>
        <taxon>Blautia</taxon>
    </lineage>
</organism>
<dbReference type="EMBL" id="CP039126">
    <property type="protein sequence ID" value="QMW76522.1"/>
    <property type="molecule type" value="Genomic_DNA"/>
</dbReference>
<gene>
    <name evidence="2" type="ORF">E5259_02330</name>
</gene>
<accession>A0A7G5MPH9</accession>
<evidence type="ECO:0000313" key="2">
    <source>
        <dbReference type="EMBL" id="QMW76522.1"/>
    </source>
</evidence>
<evidence type="ECO:0000256" key="1">
    <source>
        <dbReference type="SAM" id="SignalP"/>
    </source>
</evidence>